<feature type="compositionally biased region" description="Acidic residues" evidence="1">
    <location>
        <begin position="256"/>
        <end position="273"/>
    </location>
</feature>
<dbReference type="AlphaFoldDB" id="A0A9P7K1X3"/>
<dbReference type="EMBL" id="JABCKI010008143">
    <property type="protein sequence ID" value="KAG5633330.1"/>
    <property type="molecule type" value="Genomic_DNA"/>
</dbReference>
<evidence type="ECO:0000313" key="3">
    <source>
        <dbReference type="Proteomes" id="UP000717328"/>
    </source>
</evidence>
<dbReference type="OrthoDB" id="3032860at2759"/>
<sequence>MIIANGIDIPETIRVMVLLAGVPNEWQGLVSSIIHRYPGTTLTWQNAAEAIIGEWKIRRNVSSNAPPPQQAQQANKMSAVKRHKGSHEWKSNKQGNQQSSSNHQTNKGQFKKKCGGQGKGKAPANQQQQHVHIASSGIVADDIQTPWIPQIPVTQVLTPSVRLPPRPNTLLKDRIANNNQLASGVGHEPSFWLGQAQSSSLIDRIGEPSNCKDPEATAAFIKDLRFQKNNKRKTPEPEEDAISWGSDTEPAPLGDAEMEDAYGQDFSDDDYGDMDYSNNFENQTVD</sequence>
<name>A0A9P7K1X3_9AGAR</name>
<organism evidence="2 3">
    <name type="scientific">Sphagnurus paluster</name>
    <dbReference type="NCBI Taxonomy" id="117069"/>
    <lineage>
        <taxon>Eukaryota</taxon>
        <taxon>Fungi</taxon>
        <taxon>Dikarya</taxon>
        <taxon>Basidiomycota</taxon>
        <taxon>Agaricomycotina</taxon>
        <taxon>Agaricomycetes</taxon>
        <taxon>Agaricomycetidae</taxon>
        <taxon>Agaricales</taxon>
        <taxon>Tricholomatineae</taxon>
        <taxon>Lyophyllaceae</taxon>
        <taxon>Sphagnurus</taxon>
    </lineage>
</organism>
<dbReference type="Proteomes" id="UP000717328">
    <property type="component" value="Unassembled WGS sequence"/>
</dbReference>
<reference evidence="2" key="1">
    <citation type="submission" date="2021-02" db="EMBL/GenBank/DDBJ databases">
        <authorList>
            <person name="Nieuwenhuis M."/>
            <person name="Van De Peppel L.J.J."/>
        </authorList>
    </citation>
    <scope>NUCLEOTIDE SEQUENCE</scope>
    <source>
        <strain evidence="2">D49</strain>
    </source>
</reference>
<feature type="region of interest" description="Disordered" evidence="1">
    <location>
        <begin position="228"/>
        <end position="286"/>
    </location>
</feature>
<evidence type="ECO:0000256" key="1">
    <source>
        <dbReference type="SAM" id="MobiDB-lite"/>
    </source>
</evidence>
<evidence type="ECO:0000313" key="2">
    <source>
        <dbReference type="EMBL" id="KAG5633330.1"/>
    </source>
</evidence>
<reference evidence="2" key="2">
    <citation type="submission" date="2021-10" db="EMBL/GenBank/DDBJ databases">
        <title>Phylogenomics reveals ancestral predisposition of the termite-cultivated fungus Termitomyces towards a domesticated lifestyle.</title>
        <authorList>
            <person name="Auxier B."/>
            <person name="Grum-Grzhimaylo A."/>
            <person name="Cardenas M.E."/>
            <person name="Lodge J.D."/>
            <person name="Laessoe T."/>
            <person name="Pedersen O."/>
            <person name="Smith M.E."/>
            <person name="Kuyper T.W."/>
            <person name="Franco-Molano E.A."/>
            <person name="Baroni T.J."/>
            <person name="Aanen D.K."/>
        </authorList>
    </citation>
    <scope>NUCLEOTIDE SEQUENCE</scope>
    <source>
        <strain evidence="2">D49</strain>
    </source>
</reference>
<comment type="caution">
    <text evidence="2">The sequence shown here is derived from an EMBL/GenBank/DDBJ whole genome shotgun (WGS) entry which is preliminary data.</text>
</comment>
<accession>A0A9P7K1X3</accession>
<protein>
    <submittedName>
        <fullName evidence="2">Uncharacterized protein</fullName>
    </submittedName>
</protein>
<feature type="compositionally biased region" description="Low complexity" evidence="1">
    <location>
        <begin position="92"/>
        <end position="108"/>
    </location>
</feature>
<feature type="non-terminal residue" evidence="2">
    <location>
        <position position="286"/>
    </location>
</feature>
<gene>
    <name evidence="2" type="ORF">H0H81_008649</name>
</gene>
<keyword evidence="3" id="KW-1185">Reference proteome</keyword>
<proteinExistence type="predicted"/>
<feature type="region of interest" description="Disordered" evidence="1">
    <location>
        <begin position="61"/>
        <end position="130"/>
    </location>
</feature>